<protein>
    <submittedName>
        <fullName evidence="3">HEPN domain protein</fullName>
    </submittedName>
</protein>
<feature type="region of interest" description="Disordered" evidence="1">
    <location>
        <begin position="1"/>
        <end position="20"/>
    </location>
</feature>
<dbReference type="Pfam" id="PF05168">
    <property type="entry name" value="HEPN"/>
    <property type="match status" value="1"/>
</dbReference>
<dbReference type="STRING" id="869211.Spith_1625"/>
<dbReference type="InterPro" id="IPR007842">
    <property type="entry name" value="HEPN_dom"/>
</dbReference>
<dbReference type="EMBL" id="CP002903">
    <property type="protein sequence ID" value="AEJ61886.1"/>
    <property type="molecule type" value="Genomic_DNA"/>
</dbReference>
<dbReference type="Proteomes" id="UP000007254">
    <property type="component" value="Chromosome"/>
</dbReference>
<evidence type="ECO:0000313" key="3">
    <source>
        <dbReference type="EMBL" id="AEJ61886.1"/>
    </source>
</evidence>
<dbReference type="OrthoDB" id="9810875at2"/>
<keyword evidence="4" id="KW-1185">Reference proteome</keyword>
<evidence type="ECO:0000259" key="2">
    <source>
        <dbReference type="Pfam" id="PF05168"/>
    </source>
</evidence>
<gene>
    <name evidence="3" type="ordered locus">Spith_1625</name>
</gene>
<name>G0GB77_WINT7</name>
<dbReference type="AlphaFoldDB" id="G0GB77"/>
<feature type="domain" description="HEPN" evidence="2">
    <location>
        <begin position="5"/>
        <end position="89"/>
    </location>
</feature>
<dbReference type="SUPFAM" id="SSF81593">
    <property type="entry name" value="Nucleotidyltransferase substrate binding subunit/domain"/>
    <property type="match status" value="1"/>
</dbReference>
<dbReference type="RefSeq" id="WP_014625216.1">
    <property type="nucleotide sequence ID" value="NC_017583.1"/>
</dbReference>
<dbReference type="Gene3D" id="1.20.120.330">
    <property type="entry name" value="Nucleotidyltransferases domain 2"/>
    <property type="match status" value="1"/>
</dbReference>
<dbReference type="KEGG" id="stq:Spith_1625"/>
<evidence type="ECO:0000313" key="4">
    <source>
        <dbReference type="Proteomes" id="UP000007254"/>
    </source>
</evidence>
<proteinExistence type="predicted"/>
<organism evidence="3 4">
    <name type="scientific">Winmispira thermophila (strain ATCC 700085 / DSM 6578 / Z-1203)</name>
    <name type="common">Spirochaeta thermophila</name>
    <dbReference type="NCBI Taxonomy" id="869211"/>
    <lineage>
        <taxon>Bacteria</taxon>
        <taxon>Pseudomonadati</taxon>
        <taxon>Spirochaetota</taxon>
        <taxon>Spirochaetia</taxon>
        <taxon>Winmispirales</taxon>
        <taxon>Winmispiraceae</taxon>
        <taxon>Winmispira</taxon>
    </lineage>
</organism>
<sequence length="117" mass="13213">MEQSQDRITEAEGALDHARDDLEKGGYNRFCFSSQHVVGKGMMAVLQKPGAHGWGHSVIDLVEELCRPYEAPEKLIEKVLELDKAYMHTHTIPDALPSGFPWEKTAFSGCHQKVFMR</sequence>
<dbReference type="HOGENOM" id="CLU_123170_2_1_12"/>
<reference evidence="3 4" key="1">
    <citation type="submission" date="2011-06" db="EMBL/GenBank/DDBJ databases">
        <title>The complete genome of Spirochaeta thermophila DSM 6578.</title>
        <authorList>
            <consortium name="US DOE Joint Genome Institute (JGI-PGF)"/>
            <person name="Lucas S."/>
            <person name="Lapidus A."/>
            <person name="Bruce D."/>
            <person name="Goodwin L."/>
            <person name="Pitluck S."/>
            <person name="Peters L."/>
            <person name="Kyrpides N."/>
            <person name="Mavromatis K."/>
            <person name="Ivanova N."/>
            <person name="Mikailova N."/>
            <person name="Pagani I."/>
            <person name="Chertkov O."/>
            <person name="Detter J.C."/>
            <person name="Tapia R."/>
            <person name="Han C."/>
            <person name="Land M."/>
            <person name="Hauser L."/>
            <person name="Markowitz V."/>
            <person name="Cheng J.-F."/>
            <person name="Hugenholtz P."/>
            <person name="Woyke T."/>
            <person name="Wu D."/>
            <person name="Spring S."/>
            <person name="Merkhoffer B."/>
            <person name="Schneider S."/>
            <person name="Klenk H.-P."/>
            <person name="Eisen J.A."/>
        </authorList>
    </citation>
    <scope>NUCLEOTIDE SEQUENCE [LARGE SCALE GENOMIC DNA]</scope>
    <source>
        <strain evidence="4">ATCC 700085 / DSM 6578 / Z-1203</strain>
    </source>
</reference>
<evidence type="ECO:0000256" key="1">
    <source>
        <dbReference type="SAM" id="MobiDB-lite"/>
    </source>
</evidence>
<accession>G0GB77</accession>